<dbReference type="PROSITE" id="PS50895">
    <property type="entry name" value="SURF1"/>
    <property type="match status" value="1"/>
</dbReference>
<dbReference type="PROSITE" id="PS51257">
    <property type="entry name" value="PROKAR_LIPOPROTEIN"/>
    <property type="match status" value="1"/>
</dbReference>
<evidence type="ECO:0000256" key="2">
    <source>
        <dbReference type="ARBA" id="ARBA00007165"/>
    </source>
</evidence>
<name>A0ABS9Q591_9MICO</name>
<keyword evidence="5 6" id="KW-0472">Membrane</keyword>
<dbReference type="EMBL" id="JAKRCV010000037">
    <property type="protein sequence ID" value="MCG7322512.1"/>
    <property type="molecule type" value="Genomic_DNA"/>
</dbReference>
<dbReference type="Pfam" id="PF02104">
    <property type="entry name" value="SURF1"/>
    <property type="match status" value="1"/>
</dbReference>
<feature type="region of interest" description="Disordered" evidence="7">
    <location>
        <begin position="248"/>
        <end position="305"/>
    </location>
</feature>
<evidence type="ECO:0000256" key="7">
    <source>
        <dbReference type="SAM" id="MobiDB-lite"/>
    </source>
</evidence>
<organism evidence="8 9">
    <name type="scientific">Arsenicicoccus bolidensis</name>
    <dbReference type="NCBI Taxonomy" id="229480"/>
    <lineage>
        <taxon>Bacteria</taxon>
        <taxon>Bacillati</taxon>
        <taxon>Actinomycetota</taxon>
        <taxon>Actinomycetes</taxon>
        <taxon>Micrococcales</taxon>
        <taxon>Intrasporangiaceae</taxon>
        <taxon>Arsenicicoccus</taxon>
    </lineage>
</organism>
<proteinExistence type="inferred from homology"/>
<dbReference type="InterPro" id="IPR045214">
    <property type="entry name" value="Surf1/Surf4"/>
</dbReference>
<comment type="caution">
    <text evidence="6">Lacks conserved residue(s) required for the propagation of feature annotation.</text>
</comment>
<evidence type="ECO:0000256" key="3">
    <source>
        <dbReference type="ARBA" id="ARBA00022692"/>
    </source>
</evidence>
<keyword evidence="9" id="KW-1185">Reference proteome</keyword>
<dbReference type="Proteomes" id="UP001521931">
    <property type="component" value="Unassembled WGS sequence"/>
</dbReference>
<gene>
    <name evidence="8" type="ORF">MHL29_11545</name>
</gene>
<dbReference type="PANTHER" id="PTHR23427">
    <property type="entry name" value="SURFEIT LOCUS PROTEIN"/>
    <property type="match status" value="1"/>
</dbReference>
<reference evidence="8 9" key="1">
    <citation type="submission" date="2022-02" db="EMBL/GenBank/DDBJ databases">
        <title>Uncovering new skin microbiome diversity through culturing and metagenomics.</title>
        <authorList>
            <person name="Conlan S."/>
            <person name="Deming C."/>
            <person name="Nisc Comparative Sequencing Program N."/>
            <person name="Segre J.A."/>
        </authorList>
    </citation>
    <scope>NUCLEOTIDE SEQUENCE [LARGE SCALE GENOMIC DNA]</scope>
    <source>
        <strain evidence="8 9">ACRQZ</strain>
    </source>
</reference>
<keyword evidence="3 6" id="KW-0812">Transmembrane</keyword>
<sequence length="305" mass="32899">MIQTLRKPRWLKALAGAFVFMLACIWLGQWQLGRYEHKQATVAAIDRNYAADPVPLRTILPTPTSGVTEDTLWRSVTMTGTYDGAAPLLVRNRPRAGDRGYEVVWPLRLPDGSTLLVDRGWLSAGSGAAADLPTIPPAPKGQVAVTGWLRWGEQDLDKSPAKGQLASINYTVAQREIGGTVNHAYLVLGSEGSVKAGDPSTGLAAPNGPDRDEGWNNVSYFGQWWLFGLVAIGMVLYAARREHLEEQAARGTGADGGTAGGTGDRTGKVDAVVTSGSSQVNRSGRARQTRPPKPKKVRIWDEEDE</sequence>
<protein>
    <recommendedName>
        <fullName evidence="6">SURF1-like protein</fullName>
    </recommendedName>
</protein>
<dbReference type="PANTHER" id="PTHR23427:SF2">
    <property type="entry name" value="SURFEIT LOCUS PROTEIN 1"/>
    <property type="match status" value="1"/>
</dbReference>
<feature type="transmembrane region" description="Helical" evidence="6">
    <location>
        <begin position="12"/>
        <end position="32"/>
    </location>
</feature>
<comment type="caution">
    <text evidence="8">The sequence shown here is derived from an EMBL/GenBank/DDBJ whole genome shotgun (WGS) entry which is preliminary data.</text>
</comment>
<feature type="compositionally biased region" description="Basic residues" evidence="7">
    <location>
        <begin position="284"/>
        <end position="297"/>
    </location>
</feature>
<dbReference type="InterPro" id="IPR002994">
    <property type="entry name" value="Surf1/Shy1"/>
</dbReference>
<evidence type="ECO:0000256" key="5">
    <source>
        <dbReference type="ARBA" id="ARBA00023136"/>
    </source>
</evidence>
<dbReference type="RefSeq" id="WP_239264796.1">
    <property type="nucleotide sequence ID" value="NZ_JAKRCV010000037.1"/>
</dbReference>
<feature type="compositionally biased region" description="Gly residues" evidence="7">
    <location>
        <begin position="253"/>
        <end position="264"/>
    </location>
</feature>
<comment type="similarity">
    <text evidence="2 6">Belongs to the SURF1 family.</text>
</comment>
<keyword evidence="6" id="KW-1003">Cell membrane</keyword>
<keyword evidence="4 6" id="KW-1133">Transmembrane helix</keyword>
<evidence type="ECO:0000313" key="8">
    <source>
        <dbReference type="EMBL" id="MCG7322512.1"/>
    </source>
</evidence>
<evidence type="ECO:0000256" key="6">
    <source>
        <dbReference type="RuleBase" id="RU363076"/>
    </source>
</evidence>
<dbReference type="CDD" id="cd06662">
    <property type="entry name" value="SURF1"/>
    <property type="match status" value="1"/>
</dbReference>
<evidence type="ECO:0000313" key="9">
    <source>
        <dbReference type="Proteomes" id="UP001521931"/>
    </source>
</evidence>
<evidence type="ECO:0000256" key="1">
    <source>
        <dbReference type="ARBA" id="ARBA00004370"/>
    </source>
</evidence>
<accession>A0ABS9Q591</accession>
<comment type="subcellular location">
    <subcellularLocation>
        <location evidence="6">Cell membrane</location>
        <topology evidence="6">Multi-pass membrane protein</topology>
    </subcellularLocation>
    <subcellularLocation>
        <location evidence="1">Membrane</location>
    </subcellularLocation>
</comment>
<evidence type="ECO:0000256" key="4">
    <source>
        <dbReference type="ARBA" id="ARBA00022989"/>
    </source>
</evidence>